<protein>
    <submittedName>
        <fullName evidence="1">Uncharacterized protein</fullName>
    </submittedName>
</protein>
<dbReference type="EMBL" id="KU574722">
    <property type="protein sequence ID" value="AMM43716.1"/>
    <property type="molecule type" value="Genomic_DNA"/>
</dbReference>
<reference evidence="2" key="1">
    <citation type="submission" date="2016-01" db="EMBL/GenBank/DDBJ databases">
        <title>Isolation and Characterization of Enterobacteria phage CBB.</title>
        <authorList>
            <person name="Buttimer C.T.H."/>
            <person name="Hendrix H."/>
            <person name="Alexandre H."/>
            <person name="O'Mahony J."/>
            <person name="Lavigne R."/>
            <person name="Coffey A."/>
        </authorList>
    </citation>
    <scope>NUCLEOTIDE SEQUENCE [LARGE SCALE GENOMIC DNA]</scope>
</reference>
<dbReference type="Proteomes" id="UP000223891">
    <property type="component" value="Segment"/>
</dbReference>
<gene>
    <name evidence="1" type="ORF">CBB_151</name>
</gene>
<evidence type="ECO:0000313" key="1">
    <source>
        <dbReference type="EMBL" id="AMM43716.1"/>
    </source>
</evidence>
<keyword evidence="2" id="KW-1185">Reference proteome</keyword>
<sequence length="89" mass="10606">MFSKFIKVKSCHPDKLYEVLLDRHFKESYHSLSKVVLHHTMTHRDGKIVVSLEFRFIDKIVFSNAHVFIDQDYGSINVFNIDKITEYMK</sequence>
<evidence type="ECO:0000313" key="2">
    <source>
        <dbReference type="Proteomes" id="UP000223891"/>
    </source>
</evidence>
<organism evidence="1 2">
    <name type="scientific">Pectobacterium phage vB_PcaM_CBB</name>
    <dbReference type="NCBI Taxonomy" id="2772511"/>
    <lineage>
        <taxon>Viruses</taxon>
        <taxon>Duplodnaviria</taxon>
        <taxon>Heunggongvirae</taxon>
        <taxon>Uroviricota</taxon>
        <taxon>Caudoviricetes</taxon>
        <taxon>Mimasvirus</taxon>
        <taxon>Mimasvirus CBB</taxon>
    </lineage>
</organism>
<name>A0A1L2CUM6_9CAUD</name>
<proteinExistence type="predicted"/>
<accession>A0A1L2CUM6</accession>